<dbReference type="EMBL" id="AJLS01000096">
    <property type="protein sequence ID" value="EKN67034.1"/>
    <property type="molecule type" value="Genomic_DNA"/>
</dbReference>
<organism evidence="2 3">
    <name type="scientific">Neobacillus bataviensis LMG 21833</name>
    <dbReference type="NCBI Taxonomy" id="1117379"/>
    <lineage>
        <taxon>Bacteria</taxon>
        <taxon>Bacillati</taxon>
        <taxon>Bacillota</taxon>
        <taxon>Bacilli</taxon>
        <taxon>Bacillales</taxon>
        <taxon>Bacillaceae</taxon>
        <taxon>Neobacillus</taxon>
    </lineage>
</organism>
<gene>
    <name evidence="2" type="ORF">BABA_13407</name>
</gene>
<dbReference type="Proteomes" id="UP000006316">
    <property type="component" value="Unassembled WGS sequence"/>
</dbReference>
<keyword evidence="1" id="KW-0472">Membrane</keyword>
<comment type="caution">
    <text evidence="2">The sequence shown here is derived from an EMBL/GenBank/DDBJ whole genome shotgun (WGS) entry which is preliminary data.</text>
</comment>
<dbReference type="OrthoDB" id="9975423at2"/>
<dbReference type="AlphaFoldDB" id="K6DFG9"/>
<accession>K6DFG9</accession>
<sequence>MNFGAWVFFIVFGIGLIWAVKNKRITKLDMSLFIAIVLVYYLIAYLFDNEMLSPFIFKEDSFTISFVGFILLIGTFLLVRYIINKFKKK</sequence>
<evidence type="ECO:0000313" key="3">
    <source>
        <dbReference type="Proteomes" id="UP000006316"/>
    </source>
</evidence>
<keyword evidence="1" id="KW-1133">Transmembrane helix</keyword>
<proteinExistence type="predicted"/>
<name>K6DFG9_9BACI</name>
<dbReference type="RefSeq" id="WP_007085680.1">
    <property type="nucleotide sequence ID" value="NZ_AJLS01000096.1"/>
</dbReference>
<evidence type="ECO:0000256" key="1">
    <source>
        <dbReference type="SAM" id="Phobius"/>
    </source>
</evidence>
<evidence type="ECO:0000313" key="2">
    <source>
        <dbReference type="EMBL" id="EKN67034.1"/>
    </source>
</evidence>
<feature type="transmembrane region" description="Helical" evidence="1">
    <location>
        <begin position="28"/>
        <end position="47"/>
    </location>
</feature>
<dbReference type="PATRIC" id="fig|1117379.3.peg.2768"/>
<keyword evidence="3" id="KW-1185">Reference proteome</keyword>
<feature type="transmembrane region" description="Helical" evidence="1">
    <location>
        <begin position="6"/>
        <end position="21"/>
    </location>
</feature>
<reference evidence="2 3" key="1">
    <citation type="journal article" date="2012" name="Front. Microbiol.">
        <title>Redundancy and modularity in membrane-associated dissimilatory nitrate reduction in Bacillus.</title>
        <authorList>
            <person name="Heylen K."/>
            <person name="Keltjens J."/>
        </authorList>
    </citation>
    <scope>NUCLEOTIDE SEQUENCE [LARGE SCALE GENOMIC DNA]</scope>
    <source>
        <strain evidence="3">LMG 21833T</strain>
    </source>
</reference>
<protein>
    <submittedName>
        <fullName evidence="2">Uncharacterized protein</fullName>
    </submittedName>
</protein>
<feature type="transmembrane region" description="Helical" evidence="1">
    <location>
        <begin position="62"/>
        <end position="83"/>
    </location>
</feature>
<keyword evidence="1" id="KW-0812">Transmembrane</keyword>